<keyword evidence="14" id="KW-0830">Ubiquinone</keyword>
<comment type="cofactor">
    <cofactor evidence="18">
        <name>heme</name>
        <dbReference type="ChEBI" id="CHEBI:30413"/>
    </cofactor>
    <text evidence="18">Binds 2 heme groups non-covalently.</text>
</comment>
<dbReference type="PANTHER" id="PTHR19271">
    <property type="entry name" value="CYTOCHROME B"/>
    <property type="match status" value="1"/>
</dbReference>
<feature type="transmembrane region" description="Helical" evidence="19">
    <location>
        <begin position="141"/>
        <end position="167"/>
    </location>
</feature>
<comment type="subunit">
    <text evidence="3">The main subunits of complex b-c1 are: cytochrome b, cytochrome c1 and the Rieske protein.</text>
</comment>
<feature type="transmembrane region" description="Helical" evidence="19">
    <location>
        <begin position="78"/>
        <end position="99"/>
    </location>
</feature>
<evidence type="ECO:0000256" key="15">
    <source>
        <dbReference type="ARBA" id="ARBA00023128"/>
    </source>
</evidence>
<keyword evidence="6 18" id="KW-0349">Heme</keyword>
<feature type="transmembrane region" description="Helical" evidence="19">
    <location>
        <begin position="222"/>
        <end position="243"/>
    </location>
</feature>
<comment type="similarity">
    <text evidence="19">Belongs to the cytochrome b family.</text>
</comment>
<dbReference type="Gene3D" id="1.20.810.10">
    <property type="entry name" value="Cytochrome Bc1 Complex, Chain C"/>
    <property type="match status" value="1"/>
</dbReference>
<dbReference type="CDD" id="cd00290">
    <property type="entry name" value="cytochrome_b_C"/>
    <property type="match status" value="1"/>
</dbReference>
<dbReference type="InterPro" id="IPR036150">
    <property type="entry name" value="Cyt_b/b6_C_sf"/>
</dbReference>
<dbReference type="InterPro" id="IPR005797">
    <property type="entry name" value="Cyt_b/b6_N"/>
</dbReference>
<feature type="transmembrane region" description="Helical" evidence="19">
    <location>
        <begin position="114"/>
        <end position="134"/>
    </location>
</feature>
<keyword evidence="12 19" id="KW-1133">Transmembrane helix</keyword>
<feature type="binding site" description="axial binding residue" evidence="18">
    <location>
        <position position="84"/>
    </location>
    <ligand>
        <name>heme b</name>
        <dbReference type="ChEBI" id="CHEBI:60344"/>
        <label>b562</label>
    </ligand>
    <ligandPart>
        <name>Fe</name>
        <dbReference type="ChEBI" id="CHEBI:18248"/>
    </ligandPart>
</feature>
<keyword evidence="11 19" id="KW-0249">Electron transport</keyword>
<evidence type="ECO:0000256" key="12">
    <source>
        <dbReference type="ARBA" id="ARBA00022989"/>
    </source>
</evidence>
<dbReference type="RefSeq" id="YP_010026031.1">
    <property type="nucleotide sequence ID" value="NC_053738.1"/>
</dbReference>
<proteinExistence type="inferred from homology"/>
<dbReference type="InterPro" id="IPR030689">
    <property type="entry name" value="Cytochrome_b"/>
</dbReference>
<organism evidence="22">
    <name type="scientific">Cyriopagopus hainanus</name>
    <name type="common">Chinese bird spider</name>
    <name type="synonym">Haplopelma hainanum</name>
    <dbReference type="NCBI Taxonomy" id="2781057"/>
    <lineage>
        <taxon>Eukaryota</taxon>
        <taxon>Metazoa</taxon>
        <taxon>Ecdysozoa</taxon>
        <taxon>Arthropoda</taxon>
        <taxon>Chelicerata</taxon>
        <taxon>Arachnida</taxon>
        <taxon>Araneae</taxon>
        <taxon>Mygalomorphae</taxon>
        <taxon>Avicularoidea</taxon>
        <taxon>Theraphosidae</taxon>
        <taxon>Cyriopagopus</taxon>
    </lineage>
</organism>
<evidence type="ECO:0000259" key="21">
    <source>
        <dbReference type="PROSITE" id="PS51003"/>
    </source>
</evidence>
<dbReference type="Pfam" id="PF00033">
    <property type="entry name" value="Cytochrome_B"/>
    <property type="match status" value="1"/>
</dbReference>
<feature type="binding site" description="axial binding residue" evidence="18">
    <location>
        <position position="183"/>
    </location>
    <ligand>
        <name>heme b</name>
        <dbReference type="ChEBI" id="CHEBI:60344"/>
        <label>b562</label>
    </ligand>
    <ligandPart>
        <name>Fe</name>
        <dbReference type="ChEBI" id="CHEBI:18248"/>
    </ligandPart>
</feature>
<evidence type="ECO:0000256" key="11">
    <source>
        <dbReference type="ARBA" id="ARBA00022982"/>
    </source>
</evidence>
<feature type="transmembrane region" description="Helical" evidence="19">
    <location>
        <begin position="321"/>
        <end position="339"/>
    </location>
</feature>
<dbReference type="AlphaFoldDB" id="A0A7M1ICC1"/>
<dbReference type="SUPFAM" id="SSF81342">
    <property type="entry name" value="Transmembrane di-heme cytochromes"/>
    <property type="match status" value="1"/>
</dbReference>
<dbReference type="GO" id="GO:0008121">
    <property type="term" value="F:quinol-cytochrome-c reductase activity"/>
    <property type="evidence" value="ECO:0007669"/>
    <property type="project" value="InterPro"/>
</dbReference>
<keyword evidence="10" id="KW-0999">Mitochondrion inner membrane</keyword>
<dbReference type="CTD" id="4519"/>
<keyword evidence="13 18" id="KW-0408">Iron</keyword>
<dbReference type="GO" id="GO:0006122">
    <property type="term" value="P:mitochondrial electron transport, ubiquinol to cytochrome c"/>
    <property type="evidence" value="ECO:0007669"/>
    <property type="project" value="TreeGrafter"/>
</dbReference>
<dbReference type="InterPro" id="IPR048259">
    <property type="entry name" value="Cytochrome_b_N_euk/bac"/>
</dbReference>
<dbReference type="InterPro" id="IPR027387">
    <property type="entry name" value="Cytb/b6-like_sf"/>
</dbReference>
<sequence length="378" mass="43628">MKKVVRKSESVLEVISNFLVDLPSPSSLSYMWNFGSLLGVFLLFQIVTGLFLAIHFTGDVNISFFSVIHIMRDISWGWMIRVLHSNGASLFFLLLYFHIGRGLYYGSYRLEKTWMSGVSIFLLSMITAFLGYVLPWGQMSFWAATVITNLLSAVPYIGIMLVEWVWGGFAVGNPTLTRFFSFHFILPFVILGLVIVHLMFLHETGSSNPLGLMMDVDKISFHPYYISSDVVGAVLAFMFLFLLSMSYPFVFMDSENFIPSNPLVTPVHIQPEWYFLFAYAILRSIPSKIGGVVALMMSVLMLYFIPIFYNQSFKTMCFYWLGRFSFWLFVIIWLVLTWIGAREVESPYIEIGKLASFFYFVFFFVMWMMMSVQDSIMD</sequence>
<feature type="domain" description="Cytochrome b/b6 N-terminal region profile" evidence="20">
    <location>
        <begin position="1"/>
        <end position="210"/>
    </location>
</feature>
<evidence type="ECO:0000256" key="18">
    <source>
        <dbReference type="PIRSR" id="PIRSR038885-2"/>
    </source>
</evidence>
<dbReference type="InterPro" id="IPR048260">
    <property type="entry name" value="Cytochrome_b_C_euk/bac"/>
</dbReference>
<dbReference type="GO" id="GO:0045275">
    <property type="term" value="C:respiratory chain complex III"/>
    <property type="evidence" value="ECO:0007669"/>
    <property type="project" value="InterPro"/>
</dbReference>
<evidence type="ECO:0000256" key="14">
    <source>
        <dbReference type="ARBA" id="ARBA00023075"/>
    </source>
</evidence>
<accession>A0A7M1ICC1</accession>
<evidence type="ECO:0000256" key="13">
    <source>
        <dbReference type="ARBA" id="ARBA00023004"/>
    </source>
</evidence>
<evidence type="ECO:0000256" key="4">
    <source>
        <dbReference type="ARBA" id="ARBA00013531"/>
    </source>
</evidence>
<dbReference type="Pfam" id="PF00032">
    <property type="entry name" value="Cytochrom_B_C"/>
    <property type="match status" value="1"/>
</dbReference>
<keyword evidence="5 19" id="KW-0813">Transport</keyword>
<protein>
    <recommendedName>
        <fullName evidence="4 19">Cytochrome b</fullName>
    </recommendedName>
</protein>
<evidence type="ECO:0000256" key="3">
    <source>
        <dbReference type="ARBA" id="ARBA00011649"/>
    </source>
</evidence>
<dbReference type="GeneID" id="63366960"/>
<evidence type="ECO:0000256" key="2">
    <source>
        <dbReference type="ARBA" id="ARBA00004448"/>
    </source>
</evidence>
<comment type="subcellular location">
    <subcellularLocation>
        <location evidence="2">Mitochondrion inner membrane</location>
        <topology evidence="2">Multi-pass membrane protein</topology>
    </subcellularLocation>
</comment>
<dbReference type="PANTHER" id="PTHR19271:SF16">
    <property type="entry name" value="CYTOCHROME B"/>
    <property type="match status" value="1"/>
</dbReference>
<feature type="domain" description="Cytochrome b/b6 C-terminal region profile" evidence="21">
    <location>
        <begin position="211"/>
        <end position="378"/>
    </location>
</feature>
<evidence type="ECO:0000256" key="6">
    <source>
        <dbReference type="ARBA" id="ARBA00022617"/>
    </source>
</evidence>
<comment type="function">
    <text evidence="1 19">Component of the ubiquinol-cytochrome c reductase complex (complex III or cytochrome b-c1 complex) that is part of the mitochondrial respiratory chain. The b-c1 complex mediates electron transfer from ubiquinol to cytochrome c. Contributes to the generation of a proton gradient across the mitochondrial membrane that is then used for ATP synthesis.</text>
</comment>
<dbReference type="PROSITE" id="PS51002">
    <property type="entry name" value="CYTB_NTER"/>
    <property type="match status" value="1"/>
</dbReference>
<keyword evidence="15 19" id="KW-0496">Mitochondrion</keyword>
<name>A0A7M1ICC1_CYRHA</name>
<dbReference type="PROSITE" id="PS51003">
    <property type="entry name" value="CYTB_CTER"/>
    <property type="match status" value="1"/>
</dbReference>
<dbReference type="EMBL" id="MN877932">
    <property type="protein sequence ID" value="QOQ36845.1"/>
    <property type="molecule type" value="Genomic_DNA"/>
</dbReference>
<evidence type="ECO:0000256" key="17">
    <source>
        <dbReference type="PIRSR" id="PIRSR038885-1"/>
    </source>
</evidence>
<evidence type="ECO:0000256" key="7">
    <source>
        <dbReference type="ARBA" id="ARBA00022660"/>
    </source>
</evidence>
<reference evidence="22" key="1">
    <citation type="journal article" date="2020" name="Mitochondrial DNA Part B Resour">
        <title>A mitogenomic phylogeny of spiders and complete mitochondrial genome of Cyriopagopus hainanus (Araneae:Theraphosidae).</title>
        <authorList>
            <person name="Chen G."/>
            <person name="Wu H."/>
            <person name="Wang N."/>
            <person name="Zhong S."/>
            <person name="Zhou Y."/>
            <person name="Liang B."/>
        </authorList>
    </citation>
    <scope>NUCLEOTIDE SEQUENCE</scope>
</reference>
<evidence type="ECO:0000256" key="10">
    <source>
        <dbReference type="ARBA" id="ARBA00022792"/>
    </source>
</evidence>
<feature type="binding site" description="axial binding residue" evidence="18">
    <location>
        <position position="98"/>
    </location>
    <ligand>
        <name>heme b</name>
        <dbReference type="ChEBI" id="CHEBI:60344"/>
        <label>b566</label>
    </ligand>
    <ligandPart>
        <name>Fe</name>
        <dbReference type="ChEBI" id="CHEBI:18248"/>
    </ligandPart>
</feature>
<feature type="transmembrane region" description="Helical" evidence="19">
    <location>
        <begin position="351"/>
        <end position="370"/>
    </location>
</feature>
<geneLocation type="mitochondrion" evidence="22"/>
<evidence type="ECO:0000256" key="1">
    <source>
        <dbReference type="ARBA" id="ARBA00002566"/>
    </source>
</evidence>
<dbReference type="SUPFAM" id="SSF81648">
    <property type="entry name" value="a domain/subunit of cytochrome bc1 complex (Ubiquinol-cytochrome c reductase)"/>
    <property type="match status" value="1"/>
</dbReference>
<dbReference type="CDD" id="cd00284">
    <property type="entry name" value="Cytochrome_b_N"/>
    <property type="match status" value="1"/>
</dbReference>
<evidence type="ECO:0000256" key="9">
    <source>
        <dbReference type="ARBA" id="ARBA00022723"/>
    </source>
</evidence>
<comment type="cofactor">
    <cofactor evidence="19">
        <name>heme b</name>
        <dbReference type="ChEBI" id="CHEBI:60344"/>
    </cofactor>
    <text evidence="19">Binds 2 heme groups non-covalently.</text>
</comment>
<feature type="transmembrane region" description="Helical" evidence="19">
    <location>
        <begin position="30"/>
        <end position="57"/>
    </location>
</feature>
<dbReference type="InterPro" id="IPR016174">
    <property type="entry name" value="Di-haem_cyt_TM"/>
</dbReference>
<evidence type="ECO:0000259" key="20">
    <source>
        <dbReference type="PROSITE" id="PS51002"/>
    </source>
</evidence>
<evidence type="ECO:0000256" key="5">
    <source>
        <dbReference type="ARBA" id="ARBA00022448"/>
    </source>
</evidence>
<evidence type="ECO:0000256" key="19">
    <source>
        <dbReference type="RuleBase" id="RU362117"/>
    </source>
</evidence>
<keyword evidence="7 19" id="KW-0679">Respiratory chain</keyword>
<gene>
    <name evidence="22" type="primary">CYTB</name>
</gene>
<dbReference type="GO" id="GO:0046872">
    <property type="term" value="F:metal ion binding"/>
    <property type="evidence" value="ECO:0007669"/>
    <property type="project" value="UniProtKB-UniRule"/>
</dbReference>
<dbReference type="GO" id="GO:0016491">
    <property type="term" value="F:oxidoreductase activity"/>
    <property type="evidence" value="ECO:0007669"/>
    <property type="project" value="UniProtKB-UniRule"/>
</dbReference>
<evidence type="ECO:0000256" key="8">
    <source>
        <dbReference type="ARBA" id="ARBA00022692"/>
    </source>
</evidence>
<keyword evidence="16 19" id="KW-0472">Membrane</keyword>
<dbReference type="GO" id="GO:0005743">
    <property type="term" value="C:mitochondrial inner membrane"/>
    <property type="evidence" value="ECO:0007669"/>
    <property type="project" value="UniProtKB-SubCell"/>
</dbReference>
<feature type="transmembrane region" description="Helical" evidence="19">
    <location>
        <begin position="179"/>
        <end position="201"/>
    </location>
</feature>
<feature type="binding site" evidence="17">
    <location>
        <position position="202"/>
    </location>
    <ligand>
        <name>a ubiquinone</name>
        <dbReference type="ChEBI" id="CHEBI:16389"/>
    </ligand>
</feature>
<dbReference type="PIRSF" id="PIRSF038885">
    <property type="entry name" value="COB"/>
    <property type="match status" value="1"/>
</dbReference>
<feature type="binding site" description="axial binding residue" evidence="18">
    <location>
        <position position="197"/>
    </location>
    <ligand>
        <name>heme b</name>
        <dbReference type="ChEBI" id="CHEBI:60344"/>
        <label>b566</label>
    </ligand>
    <ligandPart>
        <name>Fe</name>
        <dbReference type="ChEBI" id="CHEBI:18248"/>
    </ligandPart>
</feature>
<feature type="transmembrane region" description="Helical" evidence="19">
    <location>
        <begin position="289"/>
        <end position="309"/>
    </location>
</feature>
<evidence type="ECO:0000313" key="22">
    <source>
        <dbReference type="EMBL" id="QOQ36845.1"/>
    </source>
</evidence>
<evidence type="ECO:0000256" key="16">
    <source>
        <dbReference type="ARBA" id="ARBA00023136"/>
    </source>
</evidence>
<keyword evidence="8 19" id="KW-0812">Transmembrane</keyword>
<dbReference type="InterPro" id="IPR005798">
    <property type="entry name" value="Cyt_b/b6_C"/>
</dbReference>
<keyword evidence="9 18" id="KW-0479">Metal-binding</keyword>